<evidence type="ECO:0000313" key="1">
    <source>
        <dbReference type="EMBL" id="NHQ86275.1"/>
    </source>
</evidence>
<dbReference type="EMBL" id="JAAOLX010000004">
    <property type="protein sequence ID" value="NHQ86275.1"/>
    <property type="molecule type" value="Genomic_DNA"/>
</dbReference>
<keyword evidence="2" id="KW-1185">Reference proteome</keyword>
<reference evidence="1 2" key="1">
    <citation type="submission" date="2020-03" db="EMBL/GenBank/DDBJ databases">
        <title>Draft genome sequence of environmentally isolated violet-colored cultures.</title>
        <authorList>
            <person name="Wilson H.S."/>
        </authorList>
    </citation>
    <scope>NUCLEOTIDE SEQUENCE [LARGE SCALE GENOMIC DNA]</scope>
    <source>
        <strain evidence="1 2">HSC-16F04</strain>
    </source>
</reference>
<organism evidence="1 2">
    <name type="scientific">Iodobacter violaceini</name>
    <dbReference type="NCBI Taxonomy" id="3044271"/>
    <lineage>
        <taxon>Bacteria</taxon>
        <taxon>Pseudomonadati</taxon>
        <taxon>Pseudomonadota</taxon>
        <taxon>Betaproteobacteria</taxon>
        <taxon>Neisseriales</taxon>
        <taxon>Chitinibacteraceae</taxon>
        <taxon>Iodobacter</taxon>
    </lineage>
</organism>
<proteinExistence type="predicted"/>
<sequence length="82" mass="9483">MHFYYYTEAALNAEFGNDKTPPEQSKQPSKRIELCGLQFKHLESLPTISVASFEEDAEIEASRQLLFNWLDELEKAESNNDE</sequence>
<protein>
    <submittedName>
        <fullName evidence="1">Uncharacterized protein</fullName>
    </submittedName>
</protein>
<accession>A0ABX0KPH0</accession>
<name>A0ABX0KPH0_9NEIS</name>
<gene>
    <name evidence="1" type="ORF">HA050_09115</name>
</gene>
<evidence type="ECO:0000313" key="2">
    <source>
        <dbReference type="Proteomes" id="UP000712570"/>
    </source>
</evidence>
<comment type="caution">
    <text evidence="1">The sequence shown here is derived from an EMBL/GenBank/DDBJ whole genome shotgun (WGS) entry which is preliminary data.</text>
</comment>
<dbReference type="RefSeq" id="WP_205836373.1">
    <property type="nucleotide sequence ID" value="NZ_JAAOLX010000004.1"/>
</dbReference>
<dbReference type="Proteomes" id="UP000712570">
    <property type="component" value="Unassembled WGS sequence"/>
</dbReference>